<reference evidence="2" key="1">
    <citation type="journal article" date="2021" name="PeerJ">
        <title>Extensive microbial diversity within the chicken gut microbiome revealed by metagenomics and culture.</title>
        <authorList>
            <person name="Gilroy R."/>
            <person name="Ravi A."/>
            <person name="Getino M."/>
            <person name="Pursley I."/>
            <person name="Horton D.L."/>
            <person name="Alikhan N.F."/>
            <person name="Baker D."/>
            <person name="Gharbi K."/>
            <person name="Hall N."/>
            <person name="Watson M."/>
            <person name="Adriaenssens E.M."/>
            <person name="Foster-Nyarko E."/>
            <person name="Jarju S."/>
            <person name="Secka A."/>
            <person name="Antonio M."/>
            <person name="Oren A."/>
            <person name="Chaudhuri R.R."/>
            <person name="La Ragione R."/>
            <person name="Hildebrand F."/>
            <person name="Pallen M.J."/>
        </authorList>
    </citation>
    <scope>NUCLEOTIDE SEQUENCE</scope>
    <source>
        <strain evidence="2">4100</strain>
    </source>
</reference>
<evidence type="ECO:0008006" key="4">
    <source>
        <dbReference type="Google" id="ProtNLM"/>
    </source>
</evidence>
<proteinExistence type="predicted"/>
<keyword evidence="1" id="KW-0732">Signal</keyword>
<feature type="signal peptide" evidence="1">
    <location>
        <begin position="1"/>
        <end position="16"/>
    </location>
</feature>
<dbReference type="Proteomes" id="UP000711407">
    <property type="component" value="Unassembled WGS sequence"/>
</dbReference>
<dbReference type="EMBL" id="DYXT01000011">
    <property type="protein sequence ID" value="HJE38416.1"/>
    <property type="molecule type" value="Genomic_DNA"/>
</dbReference>
<reference evidence="2" key="2">
    <citation type="submission" date="2021-09" db="EMBL/GenBank/DDBJ databases">
        <authorList>
            <person name="Gilroy R."/>
        </authorList>
    </citation>
    <scope>NUCLEOTIDE SEQUENCE</scope>
    <source>
        <strain evidence="2">4100</strain>
    </source>
</reference>
<sequence>MKLNKKLSFLAVTALAAVTALTSSCSDDKYWDEDGISGQGVTFDRKSMSAIYKPGDEIPSPVFNVVIRRGSTSGTETVTVAGYTADSDGAYTVPVTASDPWTFATTASFADGSNEAVIPVTLTTTAEGTYKMALKIESTSSLALGANSSVILSVSISAGDPQPIWRTLGKGQLTNDIFVLPSGSAEVQVDDAEWPEGSKGYYGHYRIYHPYEYLMDEGETYEEYIAAGWPEAIEFYICPPGYSTTFWDKDNTNAEGINFSWGEDQTLTLALMKTYTLPIDLFGAGDAYDSFVSPIYFTVFDQDPANQQAISVIDGWVQEPDYNATPGTDEFRGIPNAVGMGALILRENTTSGTTGYINYKTFNFVFPGGSLGDYSFELAYFGHTFNADKTKEYLSAEITATGTDCRDFVVGLVQTNSASTAAAVLQEYWEARQESDDPDAMPLPEGMYGYTEATITEGNSQSFMYEVPQESANYTFVAFSLNEGAIAETSAVGVKFQSITEMGGDDANWEDLGMGQMTDGMLLENYFQGGIIPDQYIVAYDVPVQKHKTEAGQYRVVTPYSAEYFPISGLDDFVPGDENMLIDASNPACVKIPEFVAGTWPDYEQTFVLMSSSYYYSSTGISDQTIIDSGIAGTLQDGVISFPAAISDASGTLPSMLHMIPEEGSSSLYVANRQGLFNVVLPDAAQSARKVAVKSSKDFKQLNARKRAQKTMETIELISKRSAAAAFGTAKKGAKNKVRNFRVPMALPVR</sequence>
<evidence type="ECO:0000313" key="2">
    <source>
        <dbReference type="EMBL" id="HJE38416.1"/>
    </source>
</evidence>
<name>A0A921E7K0_9BACT</name>
<evidence type="ECO:0000313" key="3">
    <source>
        <dbReference type="Proteomes" id="UP000711407"/>
    </source>
</evidence>
<dbReference type="AlphaFoldDB" id="A0A921E7K0"/>
<gene>
    <name evidence="2" type="ORF">K8V47_01440</name>
</gene>
<evidence type="ECO:0000256" key="1">
    <source>
        <dbReference type="SAM" id="SignalP"/>
    </source>
</evidence>
<feature type="chain" id="PRO_5037296085" description="BACON domain-containing protein" evidence="1">
    <location>
        <begin position="17"/>
        <end position="750"/>
    </location>
</feature>
<organism evidence="2 3">
    <name type="scientific">Candidatus Amulumruptor caecigallinarius</name>
    <dbReference type="NCBI Taxonomy" id="2109911"/>
    <lineage>
        <taxon>Bacteria</taxon>
        <taxon>Pseudomonadati</taxon>
        <taxon>Bacteroidota</taxon>
        <taxon>Bacteroidia</taxon>
        <taxon>Bacteroidales</taxon>
        <taxon>Muribaculaceae</taxon>
        <taxon>Candidatus Amulumruptor</taxon>
    </lineage>
</organism>
<protein>
    <recommendedName>
        <fullName evidence="4">BACON domain-containing protein</fullName>
    </recommendedName>
</protein>
<accession>A0A921E7K0</accession>
<dbReference type="PROSITE" id="PS51257">
    <property type="entry name" value="PROKAR_LIPOPROTEIN"/>
    <property type="match status" value="1"/>
</dbReference>
<comment type="caution">
    <text evidence="2">The sequence shown here is derived from an EMBL/GenBank/DDBJ whole genome shotgun (WGS) entry which is preliminary data.</text>
</comment>